<protein>
    <submittedName>
        <fullName evidence="1">Uncharacterized protein</fullName>
    </submittedName>
</protein>
<dbReference type="AlphaFoldDB" id="A0A975BIR1"/>
<keyword evidence="2" id="KW-1185">Reference proteome</keyword>
<sequence length="181" mass="20910">MDKIIDKFKSIEKIVSQKKGNVKLLALFELEDNIHDRWDVIISSKNLFPEDIESLKFVVNIIQRVLTKKEILKISKVVLFDPNDEFITKIQKFLSNGKNPKEFSEVEINGLMIKRGFVIKSPVTEDTTLKHAEDLIRYLIYTSKPNKIKGSIDTPSPEDVHLPFSGNLEKNDIEYTSKYLN</sequence>
<evidence type="ECO:0000313" key="2">
    <source>
        <dbReference type="Proteomes" id="UP000663722"/>
    </source>
</evidence>
<dbReference type="RefSeq" id="WP_207682081.1">
    <property type="nucleotide sequence ID" value="NZ_CP061800.1"/>
</dbReference>
<proteinExistence type="predicted"/>
<dbReference type="KEGG" id="dmm:dnm_024720"/>
<name>A0A975BIR1_9BACT</name>
<dbReference type="EMBL" id="CP061800">
    <property type="protein sequence ID" value="QTA86449.1"/>
    <property type="molecule type" value="Genomic_DNA"/>
</dbReference>
<reference evidence="1" key="1">
    <citation type="journal article" date="2021" name="Microb. Physiol.">
        <title>Proteogenomic Insights into the Physiology of Marine, Sulfate-Reducing, Filamentous Desulfonema limicola and Desulfonema magnum.</title>
        <authorList>
            <person name="Schnaars V."/>
            <person name="Wohlbrand L."/>
            <person name="Scheve S."/>
            <person name="Hinrichs C."/>
            <person name="Reinhardt R."/>
            <person name="Rabus R."/>
        </authorList>
    </citation>
    <scope>NUCLEOTIDE SEQUENCE</scope>
    <source>
        <strain evidence="1">4be13</strain>
    </source>
</reference>
<organism evidence="1 2">
    <name type="scientific">Desulfonema magnum</name>
    <dbReference type="NCBI Taxonomy" id="45655"/>
    <lineage>
        <taxon>Bacteria</taxon>
        <taxon>Pseudomonadati</taxon>
        <taxon>Thermodesulfobacteriota</taxon>
        <taxon>Desulfobacteria</taxon>
        <taxon>Desulfobacterales</taxon>
        <taxon>Desulfococcaceae</taxon>
        <taxon>Desulfonema</taxon>
    </lineage>
</organism>
<evidence type="ECO:0000313" key="1">
    <source>
        <dbReference type="EMBL" id="QTA86449.1"/>
    </source>
</evidence>
<gene>
    <name evidence="1" type="ORF">dnm_024720</name>
</gene>
<accession>A0A975BIR1</accession>
<dbReference type="Proteomes" id="UP000663722">
    <property type="component" value="Chromosome"/>
</dbReference>